<protein>
    <submittedName>
        <fullName evidence="2">Exonuclease V subunit alpha</fullName>
    </submittedName>
</protein>
<dbReference type="InterPro" id="IPR027785">
    <property type="entry name" value="UvrD-like_helicase_C"/>
</dbReference>
<dbReference type="InterPro" id="IPR027417">
    <property type="entry name" value="P-loop_NTPase"/>
</dbReference>
<dbReference type="Gene3D" id="3.40.50.300">
    <property type="entry name" value="P-loop containing nucleotide triphosphate hydrolases"/>
    <property type="match status" value="2"/>
</dbReference>
<evidence type="ECO:0000259" key="1">
    <source>
        <dbReference type="Pfam" id="PF13538"/>
    </source>
</evidence>
<dbReference type="CDD" id="cd18809">
    <property type="entry name" value="SF1_C_RecD"/>
    <property type="match status" value="1"/>
</dbReference>
<proteinExistence type="predicted"/>
<dbReference type="PANTHER" id="PTHR47642">
    <property type="entry name" value="ATP-DEPENDENT DNA HELICASE"/>
    <property type="match status" value="1"/>
</dbReference>
<dbReference type="AlphaFoldDB" id="A0A653AJV5"/>
<reference evidence="2" key="1">
    <citation type="submission" date="2018-07" db="EMBL/GenBank/DDBJ databases">
        <authorList>
            <consortium name="Genoscope - CEA"/>
            <person name="William W."/>
        </authorList>
    </citation>
    <scope>NUCLEOTIDE SEQUENCE</scope>
    <source>
        <strain evidence="2">IK1</strain>
    </source>
</reference>
<dbReference type="SUPFAM" id="SSF52540">
    <property type="entry name" value="P-loop containing nucleoside triphosphate hydrolases"/>
    <property type="match status" value="1"/>
</dbReference>
<accession>A0A653AJV5</accession>
<keyword evidence="2" id="KW-0378">Hydrolase</keyword>
<dbReference type="Pfam" id="PF13604">
    <property type="entry name" value="AAA_30"/>
    <property type="match status" value="1"/>
</dbReference>
<evidence type="ECO:0000313" key="2">
    <source>
        <dbReference type="EMBL" id="VBB48347.1"/>
    </source>
</evidence>
<feature type="domain" description="UvrD-like helicase C-terminal" evidence="1">
    <location>
        <begin position="410"/>
        <end position="461"/>
    </location>
</feature>
<keyword evidence="2" id="KW-0540">Nuclease</keyword>
<dbReference type="GO" id="GO:0004527">
    <property type="term" value="F:exonuclease activity"/>
    <property type="evidence" value="ECO:0007669"/>
    <property type="project" value="UniProtKB-KW"/>
</dbReference>
<gene>
    <name evidence="2" type="ORF">TRIP_D440365</name>
</gene>
<dbReference type="EMBL" id="UPXZ01000039">
    <property type="protein sequence ID" value="VBB48347.1"/>
    <property type="molecule type" value="Genomic_DNA"/>
</dbReference>
<name>A0A653AJV5_9BACT</name>
<dbReference type="CDD" id="cd17933">
    <property type="entry name" value="DEXSc_RecD-like"/>
    <property type="match status" value="1"/>
</dbReference>
<sequence length="470" mass="53987">MLHDFISKQILAELPFNATHQQAELITELGKFIFSTENEKVFLLKGYAGTGKTSVVSALVRAMNTLQQKTVLLAPTGRAAKVLSSYSGFSAFTIHKKIYRQKSMSEYRFLLADNLSKNTIFIVDEASMISNSGLDTLFGTGRLLDDLITYVYSGENCSLILLGDTAQLPPVLQPQSPALEKTVLEEYGLNIYEYTLTEVVRQALESGILMQATELRRKMLENITFANASVFSKQSFSDVVKIQGSDLIDEIQRSYNEVGVEDTIVVTRSNKQANRYNNGIRSRVMMKEEELTNGDLLMVTRNNYFWTENLPGIDFIANGDVLEVKRIRKYKEMYGFRFVDLTLKSLDYDWEIDARVWLDSLQSENPEQMNKLTNNLFNAVAEDYPEITQKKKLYKKILENEYFNALQVKFAYAVTCHKAQGGQWKKVFIDNGYVKAEQIDIEYYRWLYTAFTRATEKVFLVNFPDEWFEK</sequence>
<keyword evidence="2" id="KW-0269">Exonuclease</keyword>
<dbReference type="Pfam" id="PF13538">
    <property type="entry name" value="UvrD_C_2"/>
    <property type="match status" value="1"/>
</dbReference>
<organism evidence="2">
    <name type="scientific">uncultured Paludibacter sp</name>
    <dbReference type="NCBI Taxonomy" id="497635"/>
    <lineage>
        <taxon>Bacteria</taxon>
        <taxon>Pseudomonadati</taxon>
        <taxon>Bacteroidota</taxon>
        <taxon>Bacteroidia</taxon>
        <taxon>Bacteroidales</taxon>
        <taxon>Paludibacteraceae</taxon>
        <taxon>Paludibacter</taxon>
        <taxon>environmental samples</taxon>
    </lineage>
</organism>
<dbReference type="InterPro" id="IPR051055">
    <property type="entry name" value="PIF1_helicase"/>
</dbReference>